<evidence type="ECO:0000313" key="4">
    <source>
        <dbReference type="Proteomes" id="UP000315995"/>
    </source>
</evidence>
<feature type="chain" id="PRO_5030106149" evidence="2">
    <location>
        <begin position="23"/>
        <end position="214"/>
    </location>
</feature>
<evidence type="ECO:0000313" key="3">
    <source>
        <dbReference type="EMBL" id="QDG50006.1"/>
    </source>
</evidence>
<keyword evidence="1" id="KW-0472">Membrane</keyword>
<keyword evidence="1" id="KW-0812">Transmembrane</keyword>
<keyword evidence="1" id="KW-1133">Transmembrane helix</keyword>
<name>A0A4Y6PNV6_PERCE</name>
<accession>A0A4Y6PNV6</accession>
<evidence type="ECO:0000256" key="1">
    <source>
        <dbReference type="SAM" id="Phobius"/>
    </source>
</evidence>
<dbReference type="Proteomes" id="UP000315995">
    <property type="component" value="Chromosome"/>
</dbReference>
<dbReference type="OrthoDB" id="158047at2"/>
<feature type="transmembrane region" description="Helical" evidence="1">
    <location>
        <begin position="92"/>
        <end position="111"/>
    </location>
</feature>
<dbReference type="InterPro" id="IPR054261">
    <property type="entry name" value="DUF6992"/>
</dbReference>
<feature type="signal peptide" evidence="2">
    <location>
        <begin position="1"/>
        <end position="22"/>
    </location>
</feature>
<proteinExistence type="predicted"/>
<protein>
    <submittedName>
        <fullName evidence="3">Uncharacterized protein</fullName>
    </submittedName>
</protein>
<gene>
    <name evidence="3" type="ORF">FIV42_04395</name>
</gene>
<feature type="transmembrane region" description="Helical" evidence="1">
    <location>
        <begin position="131"/>
        <end position="150"/>
    </location>
</feature>
<dbReference type="AlphaFoldDB" id="A0A4Y6PNV6"/>
<dbReference type="RefSeq" id="WP_141196502.1">
    <property type="nucleotide sequence ID" value="NZ_CP041186.1"/>
</dbReference>
<reference evidence="3 4" key="1">
    <citation type="submission" date="2019-06" db="EMBL/GenBank/DDBJ databases">
        <title>Persicimonas caeni gen. nov., sp. nov., a predatory bacterium isolated from solar saltern.</title>
        <authorList>
            <person name="Wang S."/>
        </authorList>
    </citation>
    <scope>NUCLEOTIDE SEQUENCE [LARGE SCALE GENOMIC DNA]</scope>
    <source>
        <strain evidence="3 4">YN101</strain>
    </source>
</reference>
<feature type="transmembrane region" description="Helical" evidence="1">
    <location>
        <begin position="162"/>
        <end position="186"/>
    </location>
</feature>
<keyword evidence="2" id="KW-0732">Signal</keyword>
<dbReference type="Pfam" id="PF22503">
    <property type="entry name" value="DUF6992"/>
    <property type="match status" value="1"/>
</dbReference>
<accession>A0A5B8Y1F9</accession>
<organism evidence="3 4">
    <name type="scientific">Persicimonas caeni</name>
    <dbReference type="NCBI Taxonomy" id="2292766"/>
    <lineage>
        <taxon>Bacteria</taxon>
        <taxon>Deltaproteobacteria</taxon>
        <taxon>Bradymonadales</taxon>
        <taxon>Bradymonadaceae</taxon>
        <taxon>Persicimonas</taxon>
    </lineage>
</organism>
<sequence>MTSRLPNPYLCAALLAALVVFAANLATPTTAYAQEAVASLDAHLLEQNADRLAINQTGMSVLLGWSALNMGVGTWGYFASKGRWKYFHQMNAAWNVVNGAIAVGSLIGAGGEDPASFGLLATIEEAQFIEKVLLFNAGLDIGYIAAGAYLNERGLRKDSDRLVGYGRSVMLQGAFLLVFDGVLFWLHNQNTSDFLMRVEPLVGDATGAALTISF</sequence>
<feature type="transmembrane region" description="Helical" evidence="1">
    <location>
        <begin position="57"/>
        <end position="80"/>
    </location>
</feature>
<dbReference type="EMBL" id="CP041186">
    <property type="protein sequence ID" value="QDG50006.1"/>
    <property type="molecule type" value="Genomic_DNA"/>
</dbReference>
<keyword evidence="4" id="KW-1185">Reference proteome</keyword>
<evidence type="ECO:0000256" key="2">
    <source>
        <dbReference type="SAM" id="SignalP"/>
    </source>
</evidence>